<gene>
    <name evidence="1" type="ORF">ERS852420_00452</name>
</gene>
<organism evidence="1 2">
    <name type="scientific">Roseburia faecis</name>
    <dbReference type="NCBI Taxonomy" id="301302"/>
    <lineage>
        <taxon>Bacteria</taxon>
        <taxon>Bacillati</taxon>
        <taxon>Bacillota</taxon>
        <taxon>Clostridia</taxon>
        <taxon>Lachnospirales</taxon>
        <taxon>Lachnospiraceae</taxon>
        <taxon>Roseburia</taxon>
    </lineage>
</organism>
<sequence>MDKIILANKTEFEIADGASLGNIQIKAENFEAIKTITDAFTADNLAEVTFTHNGETSGKYTDLKSDGFTYMPNVGEDGTEDGTYTVTIRLRTKTEMEKAIDELKAGHESNAGAIQDLADMVAGGEA</sequence>
<protein>
    <submittedName>
        <fullName evidence="1">Uncharacterized protein</fullName>
    </submittedName>
</protein>
<accession>A0A173RCI1</accession>
<dbReference type="EMBL" id="CYXV01000002">
    <property type="protein sequence ID" value="CUM75633.1"/>
    <property type="molecule type" value="Genomic_DNA"/>
</dbReference>
<evidence type="ECO:0000313" key="2">
    <source>
        <dbReference type="Proteomes" id="UP000095495"/>
    </source>
</evidence>
<dbReference type="AlphaFoldDB" id="A0A173RCI1"/>
<reference evidence="1 2" key="1">
    <citation type="submission" date="2015-09" db="EMBL/GenBank/DDBJ databases">
        <authorList>
            <consortium name="Pathogen Informatics"/>
        </authorList>
    </citation>
    <scope>NUCLEOTIDE SEQUENCE [LARGE SCALE GENOMIC DNA]</scope>
    <source>
        <strain evidence="1 2">2789STDY5608863</strain>
    </source>
</reference>
<proteinExistence type="predicted"/>
<evidence type="ECO:0000313" key="1">
    <source>
        <dbReference type="EMBL" id="CUM75633.1"/>
    </source>
</evidence>
<dbReference type="RefSeq" id="WP_055261122.1">
    <property type="nucleotide sequence ID" value="NZ_CYXV01000002.1"/>
</dbReference>
<dbReference type="Proteomes" id="UP000095495">
    <property type="component" value="Unassembled WGS sequence"/>
</dbReference>
<name>A0A173RCI1_9FIRM</name>